<comment type="caution">
    <text evidence="1">The sequence shown here is derived from an EMBL/GenBank/DDBJ whole genome shotgun (WGS) entry which is preliminary data.</text>
</comment>
<dbReference type="AlphaFoldDB" id="A0A841JSB7"/>
<protein>
    <submittedName>
        <fullName evidence="1">PRTRC genetic system protein C</fullName>
    </submittedName>
</protein>
<dbReference type="Proteomes" id="UP000538666">
    <property type="component" value="Unassembled WGS sequence"/>
</dbReference>
<dbReference type="InterPro" id="IPR032866">
    <property type="entry name" value="Prok_Ub"/>
</dbReference>
<keyword evidence="2" id="KW-1185">Reference proteome</keyword>
<dbReference type="NCBIfam" id="TIGR03738">
    <property type="entry name" value="PRTRC_C"/>
    <property type="match status" value="1"/>
</dbReference>
<sequence>MATALKTEVLLREFFFNGVRIPDPAPEMSVDEVRDFLTPSYPEIATATMTGPDATGSALRYTFDRAIGTKG</sequence>
<reference evidence="1 2" key="1">
    <citation type="submission" date="2020-08" db="EMBL/GenBank/DDBJ databases">
        <title>Genomic Encyclopedia of Type Strains, Phase IV (KMG-IV): sequencing the most valuable type-strain genomes for metagenomic binning, comparative biology and taxonomic classification.</title>
        <authorList>
            <person name="Goeker M."/>
        </authorList>
    </citation>
    <scope>NUCLEOTIDE SEQUENCE [LARGE SCALE GENOMIC DNA]</scope>
    <source>
        <strain evidence="1 2">DSM 103733</strain>
    </source>
</reference>
<organism evidence="1 2">
    <name type="scientific">Silvibacterium bohemicum</name>
    <dbReference type="NCBI Taxonomy" id="1577686"/>
    <lineage>
        <taxon>Bacteria</taxon>
        <taxon>Pseudomonadati</taxon>
        <taxon>Acidobacteriota</taxon>
        <taxon>Terriglobia</taxon>
        <taxon>Terriglobales</taxon>
        <taxon>Acidobacteriaceae</taxon>
        <taxon>Silvibacterium</taxon>
    </lineage>
</organism>
<dbReference type="OrthoDB" id="71754at2"/>
<proteinExistence type="predicted"/>
<dbReference type="Pfam" id="PF14454">
    <property type="entry name" value="Prok_Ub"/>
    <property type="match status" value="1"/>
</dbReference>
<dbReference type="RefSeq" id="WP_050059065.1">
    <property type="nucleotide sequence ID" value="NZ_JACHEK010000004.1"/>
</dbReference>
<evidence type="ECO:0000313" key="1">
    <source>
        <dbReference type="EMBL" id="MBB6144292.1"/>
    </source>
</evidence>
<dbReference type="InterPro" id="IPR022289">
    <property type="entry name" value="PRTRC_protein-C"/>
</dbReference>
<accession>A0A841JSB7</accession>
<evidence type="ECO:0000313" key="2">
    <source>
        <dbReference type="Proteomes" id="UP000538666"/>
    </source>
</evidence>
<name>A0A841JSB7_9BACT</name>
<gene>
    <name evidence="1" type="ORF">HNQ77_002244</name>
</gene>
<dbReference type="EMBL" id="JACHEK010000004">
    <property type="protein sequence ID" value="MBB6144292.1"/>
    <property type="molecule type" value="Genomic_DNA"/>
</dbReference>